<keyword evidence="1" id="KW-0732">Signal</keyword>
<dbReference type="EMBL" id="CP036264">
    <property type="protein sequence ID" value="QEG01919.1"/>
    <property type="molecule type" value="Genomic_DNA"/>
</dbReference>
<dbReference type="RefSeq" id="WP_147870933.1">
    <property type="nucleotide sequence ID" value="NZ_CP036264.1"/>
</dbReference>
<evidence type="ECO:0000256" key="1">
    <source>
        <dbReference type="SAM" id="SignalP"/>
    </source>
</evidence>
<feature type="signal peptide" evidence="1">
    <location>
        <begin position="1"/>
        <end position="20"/>
    </location>
</feature>
<accession>A0A5B9MKX6</accession>
<proteinExistence type="predicted"/>
<evidence type="ECO:0008006" key="4">
    <source>
        <dbReference type="Google" id="ProtNLM"/>
    </source>
</evidence>
<evidence type="ECO:0000313" key="2">
    <source>
        <dbReference type="EMBL" id="QEG01919.1"/>
    </source>
</evidence>
<reference evidence="2 3" key="1">
    <citation type="submission" date="2019-02" db="EMBL/GenBank/DDBJ databases">
        <title>Planctomycetal bacteria perform biofilm scaping via a novel small molecule.</title>
        <authorList>
            <person name="Jeske O."/>
            <person name="Boedeker C."/>
            <person name="Wiegand S."/>
            <person name="Breitling P."/>
            <person name="Kallscheuer N."/>
            <person name="Jogler M."/>
            <person name="Rohde M."/>
            <person name="Petersen J."/>
            <person name="Medema M.H."/>
            <person name="Surup F."/>
            <person name="Jogler C."/>
        </authorList>
    </citation>
    <scope>NUCLEOTIDE SEQUENCE [LARGE SCALE GENOMIC DNA]</scope>
    <source>
        <strain evidence="2 3">Mal15</strain>
    </source>
</reference>
<dbReference type="Proteomes" id="UP000321353">
    <property type="component" value="Chromosome"/>
</dbReference>
<name>A0A5B9MKX6_9BACT</name>
<keyword evidence="3" id="KW-1185">Reference proteome</keyword>
<feature type="chain" id="PRO_5022789757" description="Secreted protein" evidence="1">
    <location>
        <begin position="21"/>
        <end position="59"/>
    </location>
</feature>
<dbReference type="KEGG" id="smam:Mal15_60000"/>
<protein>
    <recommendedName>
        <fullName evidence="4">Secreted protein</fullName>
    </recommendedName>
</protein>
<sequence length="59" mass="6652" precursor="true">MKFFAHSLVLLLVLCSAGCAEEKPERTYGASEIEQLLMEHPELNDAPPPEFQEKGEVYD</sequence>
<gene>
    <name evidence="2" type="ORF">Mal15_60000</name>
</gene>
<organism evidence="2 3">
    <name type="scientific">Stieleria maiorica</name>
    <dbReference type="NCBI Taxonomy" id="2795974"/>
    <lineage>
        <taxon>Bacteria</taxon>
        <taxon>Pseudomonadati</taxon>
        <taxon>Planctomycetota</taxon>
        <taxon>Planctomycetia</taxon>
        <taxon>Pirellulales</taxon>
        <taxon>Pirellulaceae</taxon>
        <taxon>Stieleria</taxon>
    </lineage>
</organism>
<dbReference type="AlphaFoldDB" id="A0A5B9MKX6"/>
<evidence type="ECO:0000313" key="3">
    <source>
        <dbReference type="Proteomes" id="UP000321353"/>
    </source>
</evidence>